<dbReference type="SUPFAM" id="SSF51735">
    <property type="entry name" value="NAD(P)-binding Rossmann-fold domains"/>
    <property type="match status" value="1"/>
</dbReference>
<dbReference type="InterPro" id="IPR036291">
    <property type="entry name" value="NAD(P)-bd_dom_sf"/>
</dbReference>
<dbReference type="GO" id="GO:0016491">
    <property type="term" value="F:oxidoreductase activity"/>
    <property type="evidence" value="ECO:0007669"/>
    <property type="project" value="UniProtKB-KW"/>
</dbReference>
<evidence type="ECO:0000313" key="4">
    <source>
        <dbReference type="Proteomes" id="UP000031057"/>
    </source>
</evidence>
<evidence type="ECO:0000256" key="1">
    <source>
        <dbReference type="ARBA" id="ARBA00006484"/>
    </source>
</evidence>
<comment type="caution">
    <text evidence="3">The sequence shown here is derived from an EMBL/GenBank/DDBJ whole genome shotgun (WGS) entry which is preliminary data.</text>
</comment>
<dbReference type="FunFam" id="3.40.50.720:FF:000084">
    <property type="entry name" value="Short-chain dehydrogenase reductase"/>
    <property type="match status" value="1"/>
</dbReference>
<name>A0A0B1ZJF5_9SPHN</name>
<sequence>MSTKTAFVTGSSQGIGAAAARALAADGYRVIVHYGNSREKAEAVVAGINAEGGQAELVGGDLSDPQTPARLAREVAALCPDGLQALVLNAAVMPPSDIGSCSEETFDQIVTINLRAPFFLLQALSATLAEGASVVFLSSLTARRVTGGVAAYATMKGGIETLVRRAAHEFGPRWIRVNAIAPGTTATGPIAAWAETPQGFETTTRDQALKRIAQPEDIAGPIAFLCSDAARWITGAVLPVDGGALL</sequence>
<protein>
    <recommendedName>
        <fullName evidence="5">Short-chain dehydrogenase</fullName>
    </recommendedName>
</protein>
<dbReference type="Proteomes" id="UP000031057">
    <property type="component" value="Unassembled WGS sequence"/>
</dbReference>
<proteinExistence type="inferred from homology"/>
<dbReference type="AlphaFoldDB" id="A0A0B1ZJF5"/>
<keyword evidence="2" id="KW-0560">Oxidoreductase</keyword>
<dbReference type="STRING" id="1348853.LK12_20105"/>
<dbReference type="PANTHER" id="PTHR43639">
    <property type="entry name" value="OXIDOREDUCTASE, SHORT-CHAIN DEHYDROGENASE/REDUCTASE FAMILY (AFU_ORTHOLOGUE AFUA_5G02870)"/>
    <property type="match status" value="1"/>
</dbReference>
<accession>A0A0B1ZJF5</accession>
<organism evidence="3 4">
    <name type="scientific">Novosphingobium malaysiense</name>
    <dbReference type="NCBI Taxonomy" id="1348853"/>
    <lineage>
        <taxon>Bacteria</taxon>
        <taxon>Pseudomonadati</taxon>
        <taxon>Pseudomonadota</taxon>
        <taxon>Alphaproteobacteria</taxon>
        <taxon>Sphingomonadales</taxon>
        <taxon>Sphingomonadaceae</taxon>
        <taxon>Novosphingobium</taxon>
    </lineage>
</organism>
<dbReference type="PRINTS" id="PR00081">
    <property type="entry name" value="GDHRDH"/>
</dbReference>
<dbReference type="InterPro" id="IPR002347">
    <property type="entry name" value="SDR_fam"/>
</dbReference>
<keyword evidence="4" id="KW-1185">Reference proteome</keyword>
<gene>
    <name evidence="3" type="ORF">LK12_20105</name>
</gene>
<evidence type="ECO:0000313" key="3">
    <source>
        <dbReference type="EMBL" id="KHK89433.1"/>
    </source>
</evidence>
<evidence type="ECO:0000256" key="2">
    <source>
        <dbReference type="ARBA" id="ARBA00023002"/>
    </source>
</evidence>
<dbReference type="RefSeq" id="WP_039288247.1">
    <property type="nucleotide sequence ID" value="NZ_JTDI01000007.1"/>
</dbReference>
<reference evidence="3 4" key="1">
    <citation type="submission" date="2014-10" db="EMBL/GenBank/DDBJ databases">
        <title>Genome sequence of Novosphingobium malaysiense MUSC 273(T).</title>
        <authorList>
            <person name="Lee L.-H."/>
        </authorList>
    </citation>
    <scope>NUCLEOTIDE SEQUENCE [LARGE SCALE GENOMIC DNA]</scope>
    <source>
        <strain evidence="3 4">MUSC 273</strain>
    </source>
</reference>
<dbReference type="OrthoDB" id="9803333at2"/>
<comment type="similarity">
    <text evidence="1">Belongs to the short-chain dehydrogenases/reductases (SDR) family.</text>
</comment>
<dbReference type="EMBL" id="JTDI01000007">
    <property type="protein sequence ID" value="KHK89433.1"/>
    <property type="molecule type" value="Genomic_DNA"/>
</dbReference>
<dbReference type="Pfam" id="PF13561">
    <property type="entry name" value="adh_short_C2"/>
    <property type="match status" value="1"/>
</dbReference>
<dbReference type="PANTHER" id="PTHR43639:SF1">
    <property type="entry name" value="SHORT-CHAIN DEHYDROGENASE_REDUCTASE FAMILY PROTEIN"/>
    <property type="match status" value="1"/>
</dbReference>
<evidence type="ECO:0008006" key="5">
    <source>
        <dbReference type="Google" id="ProtNLM"/>
    </source>
</evidence>
<dbReference type="Gene3D" id="3.40.50.720">
    <property type="entry name" value="NAD(P)-binding Rossmann-like Domain"/>
    <property type="match status" value="1"/>
</dbReference>